<dbReference type="PROSITE" id="PS51257">
    <property type="entry name" value="PROKAR_LIPOPROTEIN"/>
    <property type="match status" value="1"/>
</dbReference>
<evidence type="ECO:0000313" key="3">
    <source>
        <dbReference type="Proteomes" id="UP001208649"/>
    </source>
</evidence>
<evidence type="ECO:0000313" key="2">
    <source>
        <dbReference type="EMBL" id="MCU7619288.1"/>
    </source>
</evidence>
<feature type="chain" id="PRO_5045092234" evidence="1">
    <location>
        <begin position="18"/>
        <end position="306"/>
    </location>
</feature>
<sequence>MKTLTLLIIFFSTLSCSQTNKNISNMNIPNYPIKNHVVYGINTSIQCRFDLLINDISAVNNSLGYATYDINPYVLKNGKYKIKIKLYTKGIPQDILEKTRINLVKYLKNDEGEFVENSKETIEELVFKLNFNKDSIIQKQEWEVDIKELPYELEGWNKGQDLRKLNQKDLEQKVITYYKKVWSILNNGDGNMWSNLTQKRSYETAIFDYNSKEELERFMKENEDVVSKKAKNMLIPLEDFEMKIYADGKLVTLERKAHTRDFNNSFPLDIKGWSPLIRKYSTGGGSDYPILLYLPEGSNEFVIIRK</sequence>
<dbReference type="EMBL" id="JAOTEM010000008">
    <property type="protein sequence ID" value="MCU7619288.1"/>
    <property type="molecule type" value="Genomic_DNA"/>
</dbReference>
<keyword evidence="3" id="KW-1185">Reference proteome</keyword>
<reference evidence="3" key="1">
    <citation type="submission" date="2023-07" db="EMBL/GenBank/DDBJ databases">
        <title>Chryseobacterium sp. strain PBS4-4 Genome sequencing and assembly.</title>
        <authorList>
            <person name="Jung Y."/>
        </authorList>
    </citation>
    <scope>NUCLEOTIDE SEQUENCE [LARGE SCALE GENOMIC DNA]</scope>
    <source>
        <strain evidence="3">PBS4-4</strain>
    </source>
</reference>
<name>A0ABT2WAN4_9FLAO</name>
<dbReference type="Proteomes" id="UP001208649">
    <property type="component" value="Unassembled WGS sequence"/>
</dbReference>
<evidence type="ECO:0000256" key="1">
    <source>
        <dbReference type="SAM" id="SignalP"/>
    </source>
</evidence>
<feature type="signal peptide" evidence="1">
    <location>
        <begin position="1"/>
        <end position="17"/>
    </location>
</feature>
<organism evidence="2 3">
    <name type="scientific">Chryseobacterium edaphi</name>
    <dbReference type="NCBI Taxonomy" id="2976532"/>
    <lineage>
        <taxon>Bacteria</taxon>
        <taxon>Pseudomonadati</taxon>
        <taxon>Bacteroidota</taxon>
        <taxon>Flavobacteriia</taxon>
        <taxon>Flavobacteriales</taxon>
        <taxon>Weeksellaceae</taxon>
        <taxon>Chryseobacterium group</taxon>
        <taxon>Chryseobacterium</taxon>
    </lineage>
</organism>
<comment type="caution">
    <text evidence="2">The sequence shown here is derived from an EMBL/GenBank/DDBJ whole genome shotgun (WGS) entry which is preliminary data.</text>
</comment>
<protein>
    <submittedName>
        <fullName evidence="2">Uncharacterized protein</fullName>
    </submittedName>
</protein>
<keyword evidence="1" id="KW-0732">Signal</keyword>
<accession>A0ABT2WAN4</accession>
<proteinExistence type="predicted"/>
<gene>
    <name evidence="2" type="ORF">NZ698_19075</name>
</gene>
<dbReference type="RefSeq" id="WP_263004840.1">
    <property type="nucleotide sequence ID" value="NZ_JAOTEM010000008.1"/>
</dbReference>